<sequence>MADAASLPTAAGACALPPALGSDAPPSPRTPWLSPPGQLSAWPPPAYPRGPHEWCVPPPADAAAPVAWPRGPSAHAHALSAPPSAWRASLTT</sequence>
<feature type="region of interest" description="Disordered" evidence="1">
    <location>
        <begin position="68"/>
        <end position="92"/>
    </location>
</feature>
<dbReference type="AlphaFoldDB" id="A0A6B0UD24"/>
<proteinExistence type="predicted"/>
<feature type="region of interest" description="Disordered" evidence="1">
    <location>
        <begin position="1"/>
        <end position="52"/>
    </location>
</feature>
<organism evidence="2">
    <name type="scientific">Ixodes ricinus</name>
    <name type="common">Common tick</name>
    <name type="synonym">Acarus ricinus</name>
    <dbReference type="NCBI Taxonomy" id="34613"/>
    <lineage>
        <taxon>Eukaryota</taxon>
        <taxon>Metazoa</taxon>
        <taxon>Ecdysozoa</taxon>
        <taxon>Arthropoda</taxon>
        <taxon>Chelicerata</taxon>
        <taxon>Arachnida</taxon>
        <taxon>Acari</taxon>
        <taxon>Parasitiformes</taxon>
        <taxon>Ixodida</taxon>
        <taxon>Ixodoidea</taxon>
        <taxon>Ixodidae</taxon>
        <taxon>Ixodinae</taxon>
        <taxon>Ixodes</taxon>
    </lineage>
</organism>
<accession>A0A6B0UD24</accession>
<reference evidence="2" key="1">
    <citation type="submission" date="2019-12" db="EMBL/GenBank/DDBJ databases">
        <title>An insight into the sialome of adult female Ixodes ricinus ticks feeding for 6 days.</title>
        <authorList>
            <person name="Perner J."/>
            <person name="Ribeiro J.M.C."/>
        </authorList>
    </citation>
    <scope>NUCLEOTIDE SEQUENCE</scope>
    <source>
        <strain evidence="2">Semi-engorged</strain>
        <tissue evidence="2">Salivary glands</tissue>
    </source>
</reference>
<feature type="compositionally biased region" description="Low complexity" evidence="1">
    <location>
        <begin position="68"/>
        <end position="85"/>
    </location>
</feature>
<dbReference type="EMBL" id="GIFC01004502">
    <property type="protein sequence ID" value="MXU86585.1"/>
    <property type="molecule type" value="Transcribed_RNA"/>
</dbReference>
<evidence type="ECO:0000256" key="1">
    <source>
        <dbReference type="SAM" id="MobiDB-lite"/>
    </source>
</evidence>
<name>A0A6B0UD24_IXORI</name>
<feature type="compositionally biased region" description="Low complexity" evidence="1">
    <location>
        <begin position="7"/>
        <end position="20"/>
    </location>
</feature>
<protein>
    <submittedName>
        <fullName evidence="2">Putative secreted protein</fullName>
    </submittedName>
</protein>
<evidence type="ECO:0000313" key="2">
    <source>
        <dbReference type="EMBL" id="MXU86585.1"/>
    </source>
</evidence>